<evidence type="ECO:0000313" key="1">
    <source>
        <dbReference type="EMBL" id="PKU65767.1"/>
    </source>
</evidence>
<protein>
    <submittedName>
        <fullName evidence="1">Uncharacterized protein</fullName>
    </submittedName>
</protein>
<sequence>MDSKATQPLVSPIFDPVSVIIPERSTAKKKFPKLETEYTHFMDTNDIIDNEDFFEDETEVIELDALTDLNPDLGDLEPLNLDTLAHLDPNIIKDMPLDKVCVDDINLISKEADLTLNTLKLNSKDYDLIVSPTKMTPNNSDLILNSSDGDIDNHELEVSQLNLLPKLNPDLTNPKSIDPRVITKIDPIEDSNISSEDNDLNLKDFEPNLNNKPPLVLLEFILGVAPLDLRLKEYVCLDWTISSTLMLERILTYIFMSPL</sequence>
<name>A0A2I0VQS6_9ASPA</name>
<keyword evidence="2" id="KW-1185">Reference proteome</keyword>
<organism evidence="1 2">
    <name type="scientific">Dendrobium catenatum</name>
    <dbReference type="NCBI Taxonomy" id="906689"/>
    <lineage>
        <taxon>Eukaryota</taxon>
        <taxon>Viridiplantae</taxon>
        <taxon>Streptophyta</taxon>
        <taxon>Embryophyta</taxon>
        <taxon>Tracheophyta</taxon>
        <taxon>Spermatophyta</taxon>
        <taxon>Magnoliopsida</taxon>
        <taxon>Liliopsida</taxon>
        <taxon>Asparagales</taxon>
        <taxon>Orchidaceae</taxon>
        <taxon>Epidendroideae</taxon>
        <taxon>Malaxideae</taxon>
        <taxon>Dendrobiinae</taxon>
        <taxon>Dendrobium</taxon>
    </lineage>
</organism>
<accession>A0A2I0VQS6</accession>
<gene>
    <name evidence="1" type="ORF">MA16_Dca019749</name>
</gene>
<reference evidence="1 2" key="2">
    <citation type="journal article" date="2017" name="Nature">
        <title>The Apostasia genome and the evolution of orchids.</title>
        <authorList>
            <person name="Zhang G.Q."/>
            <person name="Liu K.W."/>
            <person name="Li Z."/>
            <person name="Lohaus R."/>
            <person name="Hsiao Y.Y."/>
            <person name="Niu S.C."/>
            <person name="Wang J.Y."/>
            <person name="Lin Y.C."/>
            <person name="Xu Q."/>
            <person name="Chen L.J."/>
            <person name="Yoshida K."/>
            <person name="Fujiwara S."/>
            <person name="Wang Z.W."/>
            <person name="Zhang Y.Q."/>
            <person name="Mitsuda N."/>
            <person name="Wang M."/>
            <person name="Liu G.H."/>
            <person name="Pecoraro L."/>
            <person name="Huang H.X."/>
            <person name="Xiao X.J."/>
            <person name="Lin M."/>
            <person name="Wu X.Y."/>
            <person name="Wu W.L."/>
            <person name="Chen Y.Y."/>
            <person name="Chang S.B."/>
            <person name="Sakamoto S."/>
            <person name="Ohme-Takagi M."/>
            <person name="Yagi M."/>
            <person name="Zeng S.J."/>
            <person name="Shen C.Y."/>
            <person name="Yeh C.M."/>
            <person name="Luo Y.B."/>
            <person name="Tsai W.C."/>
            <person name="Van de Peer Y."/>
            <person name="Liu Z.J."/>
        </authorList>
    </citation>
    <scope>NUCLEOTIDE SEQUENCE [LARGE SCALE GENOMIC DNA]</scope>
    <source>
        <tissue evidence="1">The whole plant</tissue>
    </source>
</reference>
<dbReference type="AlphaFoldDB" id="A0A2I0VQS6"/>
<reference evidence="1 2" key="1">
    <citation type="journal article" date="2016" name="Sci. Rep.">
        <title>The Dendrobium catenatum Lindl. genome sequence provides insights into polysaccharide synthase, floral development and adaptive evolution.</title>
        <authorList>
            <person name="Zhang G.Q."/>
            <person name="Xu Q."/>
            <person name="Bian C."/>
            <person name="Tsai W.C."/>
            <person name="Yeh C.M."/>
            <person name="Liu K.W."/>
            <person name="Yoshida K."/>
            <person name="Zhang L.S."/>
            <person name="Chang S.B."/>
            <person name="Chen F."/>
            <person name="Shi Y."/>
            <person name="Su Y.Y."/>
            <person name="Zhang Y.Q."/>
            <person name="Chen L.J."/>
            <person name="Yin Y."/>
            <person name="Lin M."/>
            <person name="Huang H."/>
            <person name="Deng H."/>
            <person name="Wang Z.W."/>
            <person name="Zhu S.L."/>
            <person name="Zhao X."/>
            <person name="Deng C."/>
            <person name="Niu S.C."/>
            <person name="Huang J."/>
            <person name="Wang M."/>
            <person name="Liu G.H."/>
            <person name="Yang H.J."/>
            <person name="Xiao X.J."/>
            <person name="Hsiao Y.Y."/>
            <person name="Wu W.L."/>
            <person name="Chen Y.Y."/>
            <person name="Mitsuda N."/>
            <person name="Ohme-Takagi M."/>
            <person name="Luo Y.B."/>
            <person name="Van de Peer Y."/>
            <person name="Liu Z.J."/>
        </authorList>
    </citation>
    <scope>NUCLEOTIDE SEQUENCE [LARGE SCALE GENOMIC DNA]</scope>
    <source>
        <tissue evidence="1">The whole plant</tissue>
    </source>
</reference>
<dbReference type="EMBL" id="KZ503311">
    <property type="protein sequence ID" value="PKU65767.1"/>
    <property type="molecule type" value="Genomic_DNA"/>
</dbReference>
<dbReference type="Proteomes" id="UP000233837">
    <property type="component" value="Unassembled WGS sequence"/>
</dbReference>
<evidence type="ECO:0000313" key="2">
    <source>
        <dbReference type="Proteomes" id="UP000233837"/>
    </source>
</evidence>
<proteinExistence type="predicted"/>